<name>A0ACA9Y0V8_9ASCO</name>
<dbReference type="EMBL" id="CALSDN010000001">
    <property type="protein sequence ID" value="CAH6718557.1"/>
    <property type="molecule type" value="Genomic_DNA"/>
</dbReference>
<reference evidence="1" key="1">
    <citation type="submission" date="2022-06" db="EMBL/GenBank/DDBJ databases">
        <authorList>
            <person name="Legras J.-L."/>
            <person name="Devillers H."/>
            <person name="Grondin C."/>
        </authorList>
    </citation>
    <scope>NUCLEOTIDE SEQUENCE</scope>
    <source>
        <strain evidence="1">CLIB 1444</strain>
    </source>
</reference>
<gene>
    <name evidence="1" type="ORF">CLIB1444_01S09384</name>
</gene>
<keyword evidence="2" id="KW-1185">Reference proteome</keyword>
<protein>
    <submittedName>
        <fullName evidence="1">Acetamidase</fullName>
    </submittedName>
</protein>
<sequence>MSVTFEKFLVKEDFEGYEDPVKYETFKPKLEKYVQNLNENIKPEYAITLPKPIEELRADQFNAVDYLYKEKLLTEKEFEITDCNNPELAEKISKGEYSSVDVLKAFAKRATIAHQLTNCAMEIFIDEGLERAKYLDEYLAKNGKTIGPLHGLPISLKEHYKYKGKVCHASFVSLIDNVAEDHSTTIQILENLGAVFYIRTNQPQCLMHLCSENNYVGGARSPYNISLSAGGSSSGEGALVSMGGSVAGVGSDIGGSVRSPAAFSGCFSLRPSNKRISLAGAVASGSGQESIVAVCGPLARSLEDVDYWMKSYINDGEPWELDQDCVRMPWRDVPKPAAKDLTIAVMYDDGIVKPTPPIQRGLKETVAKLEKAGVKIVEFKPIKAQEALDLINDMYTADGNVSSKKLLSQSGEPLTKLTKWYLNYGRGKKSFTIYENHQLNVARDLLRQEYLEYFNNNKIDFILSPTSSNVAPKPEEVFNWSYTTLWNILDSPTIVFQTGLFQDPKIDKWDDSFKDYKYRSDLEELELTNYKPEEFIGAPIGLQLSGKRYYDEEVVAAGKTIGDILGVKILKN</sequence>
<evidence type="ECO:0000313" key="2">
    <source>
        <dbReference type="Proteomes" id="UP001152531"/>
    </source>
</evidence>
<proteinExistence type="predicted"/>
<dbReference type="Proteomes" id="UP001152531">
    <property type="component" value="Unassembled WGS sequence"/>
</dbReference>
<accession>A0ACA9Y0V8</accession>
<organism evidence="1 2">
    <name type="scientific">[Candida] jaroonii</name>
    <dbReference type="NCBI Taxonomy" id="467808"/>
    <lineage>
        <taxon>Eukaryota</taxon>
        <taxon>Fungi</taxon>
        <taxon>Dikarya</taxon>
        <taxon>Ascomycota</taxon>
        <taxon>Saccharomycotina</taxon>
        <taxon>Pichiomycetes</taxon>
        <taxon>Debaryomycetaceae</taxon>
        <taxon>Yamadazyma</taxon>
    </lineage>
</organism>
<evidence type="ECO:0000313" key="1">
    <source>
        <dbReference type="EMBL" id="CAH6718557.1"/>
    </source>
</evidence>
<comment type="caution">
    <text evidence="1">The sequence shown here is derived from an EMBL/GenBank/DDBJ whole genome shotgun (WGS) entry which is preliminary data.</text>
</comment>